<keyword evidence="2" id="KW-1185">Reference proteome</keyword>
<comment type="caution">
    <text evidence="1">The sequence shown here is derived from an EMBL/GenBank/DDBJ whole genome shotgun (WGS) entry which is preliminary data.</text>
</comment>
<reference evidence="2" key="1">
    <citation type="submission" date="2023-07" db="EMBL/GenBank/DDBJ databases">
        <title>30 novel species of actinomycetes from the DSMZ collection.</title>
        <authorList>
            <person name="Nouioui I."/>
        </authorList>
    </citation>
    <scope>NUCLEOTIDE SEQUENCE [LARGE SCALE GENOMIC DNA]</scope>
    <source>
        <strain evidence="2">DSM 44918</strain>
    </source>
</reference>
<name>A0ABU2LXY6_9ACTN</name>
<gene>
    <name evidence="1" type="ORF">RNC47_29525</name>
</gene>
<evidence type="ECO:0000313" key="2">
    <source>
        <dbReference type="Proteomes" id="UP001183420"/>
    </source>
</evidence>
<dbReference type="EMBL" id="JAVREM010000064">
    <property type="protein sequence ID" value="MDT0322464.1"/>
    <property type="molecule type" value="Genomic_DNA"/>
</dbReference>
<dbReference type="RefSeq" id="WP_311603078.1">
    <property type="nucleotide sequence ID" value="NZ_JAVREM010000064.1"/>
</dbReference>
<sequence length="111" mass="12280">MMSFLAKLLNGADEPYLYRVHLDGGERISHLLFAPKAGVIVSATESGEADGHRKLFLDSGELAPPTFEGETDFERGDAGLSREEFSRVALNIRREWMKRGEPPAAVVRTYG</sequence>
<organism evidence="1 2">
    <name type="scientific">Streptomyces millisiae</name>
    <dbReference type="NCBI Taxonomy" id="3075542"/>
    <lineage>
        <taxon>Bacteria</taxon>
        <taxon>Bacillati</taxon>
        <taxon>Actinomycetota</taxon>
        <taxon>Actinomycetes</taxon>
        <taxon>Kitasatosporales</taxon>
        <taxon>Streptomycetaceae</taxon>
        <taxon>Streptomyces</taxon>
    </lineage>
</organism>
<proteinExistence type="predicted"/>
<evidence type="ECO:0000313" key="1">
    <source>
        <dbReference type="EMBL" id="MDT0322464.1"/>
    </source>
</evidence>
<dbReference type="Proteomes" id="UP001183420">
    <property type="component" value="Unassembled WGS sequence"/>
</dbReference>
<protein>
    <submittedName>
        <fullName evidence="1">Uncharacterized protein</fullName>
    </submittedName>
</protein>
<accession>A0ABU2LXY6</accession>